<sequence>MSSMVVQIHLPPTWFIVYICVWGWAIKAPSEPPVNALLHSKDGEQDCESDEEFPEMGDSFSIKKMPGKKRKLDPSWDKQTPRNSPSTTPQKDDFFPVDESNQSKHPLFTDLADDVNSFLAQYNSGLRALLDRHAPLSSRTFTICPDNPWSNPAIATKKRSIDRPERRWKRTGLVIDG</sequence>
<accession>E9GX99</accession>
<dbReference type="Proteomes" id="UP000000305">
    <property type="component" value="Unassembled WGS sequence"/>
</dbReference>
<feature type="compositionally biased region" description="Acidic residues" evidence="1">
    <location>
        <begin position="45"/>
        <end position="55"/>
    </location>
</feature>
<dbReference type="KEGG" id="dpx:DAPPUDRAFT_322906"/>
<feature type="region of interest" description="Disordered" evidence="1">
    <location>
        <begin position="39"/>
        <end position="99"/>
    </location>
</feature>
<organism evidence="2 3">
    <name type="scientific">Daphnia pulex</name>
    <name type="common">Water flea</name>
    <dbReference type="NCBI Taxonomy" id="6669"/>
    <lineage>
        <taxon>Eukaryota</taxon>
        <taxon>Metazoa</taxon>
        <taxon>Ecdysozoa</taxon>
        <taxon>Arthropoda</taxon>
        <taxon>Crustacea</taxon>
        <taxon>Branchiopoda</taxon>
        <taxon>Diplostraca</taxon>
        <taxon>Cladocera</taxon>
        <taxon>Anomopoda</taxon>
        <taxon>Daphniidae</taxon>
        <taxon>Daphnia</taxon>
    </lineage>
</organism>
<evidence type="ECO:0000313" key="3">
    <source>
        <dbReference type="Proteomes" id="UP000000305"/>
    </source>
</evidence>
<protein>
    <submittedName>
        <fullName evidence="2">Uncharacterized protein</fullName>
    </submittedName>
</protein>
<evidence type="ECO:0000313" key="2">
    <source>
        <dbReference type="EMBL" id="EFX75834.1"/>
    </source>
</evidence>
<evidence type="ECO:0000256" key="1">
    <source>
        <dbReference type="SAM" id="MobiDB-lite"/>
    </source>
</evidence>
<dbReference type="PANTHER" id="PTHR46670:SF3">
    <property type="entry name" value="ENDONUCLEASE_EXONUCLEASE_PHOSPHATASE DOMAIN-CONTAINING PROTEIN"/>
    <property type="match status" value="1"/>
</dbReference>
<proteinExistence type="predicted"/>
<dbReference type="PANTHER" id="PTHR46670">
    <property type="entry name" value="ENDO/EXONUCLEASE/PHOSPHATASE DOMAIN-CONTAINING PROTEIN"/>
    <property type="match status" value="1"/>
</dbReference>
<reference evidence="2 3" key="1">
    <citation type="journal article" date="2011" name="Science">
        <title>The ecoresponsive genome of Daphnia pulex.</title>
        <authorList>
            <person name="Colbourne J.K."/>
            <person name="Pfrender M.E."/>
            <person name="Gilbert D."/>
            <person name="Thomas W.K."/>
            <person name="Tucker A."/>
            <person name="Oakley T.H."/>
            <person name="Tokishita S."/>
            <person name="Aerts A."/>
            <person name="Arnold G.J."/>
            <person name="Basu M.K."/>
            <person name="Bauer D.J."/>
            <person name="Caceres C.E."/>
            <person name="Carmel L."/>
            <person name="Casola C."/>
            <person name="Choi J.H."/>
            <person name="Detter J.C."/>
            <person name="Dong Q."/>
            <person name="Dusheyko S."/>
            <person name="Eads B.D."/>
            <person name="Frohlich T."/>
            <person name="Geiler-Samerotte K.A."/>
            <person name="Gerlach D."/>
            <person name="Hatcher P."/>
            <person name="Jogdeo S."/>
            <person name="Krijgsveld J."/>
            <person name="Kriventseva E.V."/>
            <person name="Kultz D."/>
            <person name="Laforsch C."/>
            <person name="Lindquist E."/>
            <person name="Lopez J."/>
            <person name="Manak J.R."/>
            <person name="Muller J."/>
            <person name="Pangilinan J."/>
            <person name="Patwardhan R.P."/>
            <person name="Pitluck S."/>
            <person name="Pritham E.J."/>
            <person name="Rechtsteiner A."/>
            <person name="Rho M."/>
            <person name="Rogozin I.B."/>
            <person name="Sakarya O."/>
            <person name="Salamov A."/>
            <person name="Schaack S."/>
            <person name="Shapiro H."/>
            <person name="Shiga Y."/>
            <person name="Skalitzky C."/>
            <person name="Smith Z."/>
            <person name="Souvorov A."/>
            <person name="Sung W."/>
            <person name="Tang Z."/>
            <person name="Tsuchiya D."/>
            <person name="Tu H."/>
            <person name="Vos H."/>
            <person name="Wang M."/>
            <person name="Wolf Y.I."/>
            <person name="Yamagata H."/>
            <person name="Yamada T."/>
            <person name="Ye Y."/>
            <person name="Shaw J.R."/>
            <person name="Andrews J."/>
            <person name="Crease T.J."/>
            <person name="Tang H."/>
            <person name="Lucas S.M."/>
            <person name="Robertson H.M."/>
            <person name="Bork P."/>
            <person name="Koonin E.V."/>
            <person name="Zdobnov E.M."/>
            <person name="Grigoriev I.V."/>
            <person name="Lynch M."/>
            <person name="Boore J.L."/>
        </authorList>
    </citation>
    <scope>NUCLEOTIDE SEQUENCE [LARGE SCALE GENOMIC DNA]</scope>
</reference>
<dbReference type="HOGENOM" id="CLU_1519398_0_0_1"/>
<dbReference type="AlphaFoldDB" id="E9GX99"/>
<name>E9GX99_DAPPU</name>
<dbReference type="EMBL" id="GL732572">
    <property type="protein sequence ID" value="EFX75834.1"/>
    <property type="molecule type" value="Genomic_DNA"/>
</dbReference>
<dbReference type="OrthoDB" id="5990211at2759"/>
<keyword evidence="3" id="KW-1185">Reference proteome</keyword>
<dbReference type="InParanoid" id="E9GX99"/>
<gene>
    <name evidence="2" type="ORF">DAPPUDRAFT_322906</name>
</gene>